<dbReference type="PANTHER" id="PTHR11011:SF45">
    <property type="entry name" value="FATTY ACYL-COA REDUCTASE CG8306-RELATED"/>
    <property type="match status" value="1"/>
</dbReference>
<dbReference type="InterPro" id="IPR033640">
    <property type="entry name" value="FAR_C"/>
</dbReference>
<dbReference type="InterPro" id="IPR036291">
    <property type="entry name" value="NAD(P)-bd_dom_sf"/>
</dbReference>
<dbReference type="EC" id="1.2.1.84" evidence="4"/>
<dbReference type="InterPro" id="IPR026055">
    <property type="entry name" value="FAR"/>
</dbReference>
<evidence type="ECO:0000256" key="5">
    <source>
        <dbReference type="SAM" id="MobiDB-lite"/>
    </source>
</evidence>
<organism evidence="8">
    <name type="scientific">Aceria tosichella</name>
    <name type="common">wheat curl mite</name>
    <dbReference type="NCBI Taxonomy" id="561515"/>
    <lineage>
        <taxon>Eukaryota</taxon>
        <taxon>Metazoa</taxon>
        <taxon>Ecdysozoa</taxon>
        <taxon>Arthropoda</taxon>
        <taxon>Chelicerata</taxon>
        <taxon>Arachnida</taxon>
        <taxon>Acari</taxon>
        <taxon>Acariformes</taxon>
        <taxon>Trombidiformes</taxon>
        <taxon>Prostigmata</taxon>
        <taxon>Eupodina</taxon>
        <taxon>Eriophyoidea</taxon>
        <taxon>Eriophyidae</taxon>
        <taxon>Eriophyinae</taxon>
        <taxon>Aceriini</taxon>
        <taxon>Aceria</taxon>
    </lineage>
</organism>
<dbReference type="Gene3D" id="3.40.50.720">
    <property type="entry name" value="NAD(P)-binding Rossmann-like Domain"/>
    <property type="match status" value="1"/>
</dbReference>
<evidence type="ECO:0000256" key="4">
    <source>
        <dbReference type="RuleBase" id="RU363097"/>
    </source>
</evidence>
<evidence type="ECO:0000256" key="3">
    <source>
        <dbReference type="ARBA" id="ARBA00023098"/>
    </source>
</evidence>
<dbReference type="SUPFAM" id="SSF51735">
    <property type="entry name" value="NAD(P)-binding Rossmann-fold domains"/>
    <property type="match status" value="1"/>
</dbReference>
<dbReference type="EMBL" id="GGYP01003875">
    <property type="protein sequence ID" value="MDE48646.1"/>
    <property type="molecule type" value="Transcribed_RNA"/>
</dbReference>
<dbReference type="AlphaFoldDB" id="A0A6G1SDP6"/>
<name>A0A6G1SDP6_9ACAR</name>
<evidence type="ECO:0000256" key="1">
    <source>
        <dbReference type="ARBA" id="ARBA00005928"/>
    </source>
</evidence>
<feature type="domain" description="Thioester reductase (TE)" evidence="7">
    <location>
        <begin position="38"/>
        <end position="329"/>
    </location>
</feature>
<comment type="function">
    <text evidence="4">Catalyzes the reduction of fatty acyl-CoA to fatty alcohols.</text>
</comment>
<feature type="region of interest" description="Disordered" evidence="5">
    <location>
        <begin position="1"/>
        <end position="23"/>
    </location>
</feature>
<comment type="similarity">
    <text evidence="1 4">Belongs to the fatty acyl-CoA reductase family.</text>
</comment>
<evidence type="ECO:0000259" key="7">
    <source>
        <dbReference type="Pfam" id="PF07993"/>
    </source>
</evidence>
<sequence>MTAISKMECKSDGKQQEPSSRRQARRLAEFYDGKNILITGATGFIGKICLLKIMSALGNCGTVYIIMRGKRGLTPQQRFNKMIQEAPFNRDLMNFDHFPNPDEMQKKFGNLSTRVNPIDWSKVIAVEGDMSRENLGLGGQTLEQLCESVNVVFNIAASVQFDAPLKQNLRDNYLGARNLLNLATKFKHLVSLVHVSTFYTNSHISHIEEKVVPMNCDCEKMAELISWVPESVLETMGPQIMENRPNTYIFTKAMAENLVQKYQGQLPVAILRPSIVVPALRDPEPGWVDNVNGPMGLGVLGSLGILRNIDWNYWGVSDFVPVDSVVNSILAVGERTPRLYPKEIKVYNCSTSSLNPTTWGSCFTKLQEESYKAPPYKMLRIPIQVPKHRRANKIGFAFTKLSEILFAYFIDLILLICGQKRILSKLTAKLHHGYDILRPFTTNEYTCSNDNLVAAFDELDEDDKAEFDFNLKGIDWDTGFRLAYYGTRKRLLKENLSNVPSAIFKMKIMTVVEFLAKLMFYCYIGWRCYSFYISWMNPDDCNHHHHQQQNGPSLVAQSV</sequence>
<keyword evidence="3 4" id="KW-0443">Lipid metabolism</keyword>
<proteinExistence type="inferred from homology"/>
<dbReference type="GO" id="GO:0102965">
    <property type="term" value="F:alcohol-forming long-chain fatty acyl-CoA reductase activity"/>
    <property type="evidence" value="ECO:0007669"/>
    <property type="project" value="UniProtKB-EC"/>
</dbReference>
<accession>A0A6G1SDP6</accession>
<dbReference type="PANTHER" id="PTHR11011">
    <property type="entry name" value="MALE STERILITY PROTEIN 2-RELATED"/>
    <property type="match status" value="1"/>
</dbReference>
<keyword evidence="4" id="KW-0521">NADP</keyword>
<dbReference type="GO" id="GO:0005777">
    <property type="term" value="C:peroxisome"/>
    <property type="evidence" value="ECO:0007669"/>
    <property type="project" value="TreeGrafter"/>
</dbReference>
<dbReference type="Pfam" id="PF03015">
    <property type="entry name" value="Sterile"/>
    <property type="match status" value="1"/>
</dbReference>
<keyword evidence="4" id="KW-0560">Oxidoreductase</keyword>
<evidence type="ECO:0000313" key="8">
    <source>
        <dbReference type="EMBL" id="MDE48646.1"/>
    </source>
</evidence>
<feature type="domain" description="Fatty acyl-CoA reductase C-terminal" evidence="6">
    <location>
        <begin position="404"/>
        <end position="494"/>
    </location>
</feature>
<reference evidence="8" key="1">
    <citation type="submission" date="2018-10" db="EMBL/GenBank/DDBJ databases">
        <title>Transcriptome assembly of Aceria tosichella (Wheat curl mite) Type 2.</title>
        <authorList>
            <person name="Scully E.D."/>
            <person name="Geib S.M."/>
            <person name="Palmer N.A."/>
            <person name="Gupta A.K."/>
            <person name="Sarath G."/>
            <person name="Tatineni S."/>
        </authorList>
    </citation>
    <scope>NUCLEOTIDE SEQUENCE</scope>
    <source>
        <strain evidence="8">LincolnNE</strain>
    </source>
</reference>
<keyword evidence="2 4" id="KW-0444">Lipid biosynthesis</keyword>
<protein>
    <recommendedName>
        <fullName evidence="4">Fatty acyl-CoA reductase</fullName>
        <ecNumber evidence="4">1.2.1.84</ecNumber>
    </recommendedName>
</protein>
<dbReference type="GO" id="GO:0035336">
    <property type="term" value="P:long-chain fatty-acyl-CoA metabolic process"/>
    <property type="evidence" value="ECO:0007669"/>
    <property type="project" value="TreeGrafter"/>
</dbReference>
<dbReference type="InterPro" id="IPR013120">
    <property type="entry name" value="FAR_NAD-bd"/>
</dbReference>
<evidence type="ECO:0000259" key="6">
    <source>
        <dbReference type="Pfam" id="PF03015"/>
    </source>
</evidence>
<dbReference type="CDD" id="cd05236">
    <property type="entry name" value="FAR-N_SDR_e"/>
    <property type="match status" value="1"/>
</dbReference>
<dbReference type="GO" id="GO:0080019">
    <property type="term" value="F:alcohol-forming very long-chain fatty acyl-CoA reductase activity"/>
    <property type="evidence" value="ECO:0007669"/>
    <property type="project" value="InterPro"/>
</dbReference>
<dbReference type="Pfam" id="PF07993">
    <property type="entry name" value="NAD_binding_4"/>
    <property type="match status" value="1"/>
</dbReference>
<comment type="catalytic activity">
    <reaction evidence="4">
        <text>a long-chain fatty acyl-CoA + 2 NADPH + 2 H(+) = a long-chain primary fatty alcohol + 2 NADP(+) + CoA</text>
        <dbReference type="Rhea" id="RHEA:52716"/>
        <dbReference type="ChEBI" id="CHEBI:15378"/>
        <dbReference type="ChEBI" id="CHEBI:57287"/>
        <dbReference type="ChEBI" id="CHEBI:57783"/>
        <dbReference type="ChEBI" id="CHEBI:58349"/>
        <dbReference type="ChEBI" id="CHEBI:77396"/>
        <dbReference type="ChEBI" id="CHEBI:83139"/>
        <dbReference type="EC" id="1.2.1.84"/>
    </reaction>
</comment>
<dbReference type="CDD" id="cd09071">
    <property type="entry name" value="FAR_C"/>
    <property type="match status" value="1"/>
</dbReference>
<gene>
    <name evidence="8" type="primary">Far1_1</name>
    <name evidence="8" type="ORF">g.14480</name>
</gene>
<evidence type="ECO:0000256" key="2">
    <source>
        <dbReference type="ARBA" id="ARBA00022516"/>
    </source>
</evidence>